<reference evidence="1" key="1">
    <citation type="journal article" date="2023" name="Microorganisms">
        <title>Genomic Characterization of Arcobacter butzleri Strains Isolated from Various Sources in Lithuania.</title>
        <authorList>
            <person name="Uljanovas D."/>
            <person name="Golz G."/>
            <person name="Fleischmann S."/>
            <person name="Kudirkiene E."/>
            <person name="Kasetiene N."/>
            <person name="Grineviciene A."/>
            <person name="Tamuleviciene E."/>
            <person name="Aksomaitiene J."/>
            <person name="Alter T."/>
            <person name="Malakauskas M."/>
        </authorList>
    </citation>
    <scope>NUCLEOTIDE SEQUENCE</scope>
    <source>
        <strain evidence="1">W48</strain>
    </source>
</reference>
<organism evidence="1 2">
    <name type="scientific">Aliarcobacter butzleri</name>
    <dbReference type="NCBI Taxonomy" id="28197"/>
    <lineage>
        <taxon>Bacteria</taxon>
        <taxon>Pseudomonadati</taxon>
        <taxon>Campylobacterota</taxon>
        <taxon>Epsilonproteobacteria</taxon>
        <taxon>Campylobacterales</taxon>
        <taxon>Arcobacteraceae</taxon>
        <taxon>Aliarcobacter</taxon>
    </lineage>
</organism>
<dbReference type="EMBL" id="JAQJJC010000001">
    <property type="protein sequence ID" value="MDN5113037.1"/>
    <property type="molecule type" value="Genomic_DNA"/>
</dbReference>
<sequence length="324" mass="38017">MKNIKIISTNDVDNTNIEGQNLEIYKLDKNKSDENELKKTVIDINKSQNEFVYLITNKEDLFEFFNRNIICEKMTNDKFGFESEFFNVDIKNITNEFKISLEQNLENNLYFIIKEYNEIKNIFIRNIEQVLNNYGSVFQIDIKRLVKNTAYKVNSKDELINLINEDLNLISFKQIITSRLCIIFYRLTYFDLDASKASIGRIFTNIFGESESFKINLNRNPNGWFFTDLNNKIFRGYKINSLPTLSTLPINNESDLKIKIAKKLLSNNIKLKIVAEAIEMKEEELKNFIYGNNSSSLNINNNFRISPNFGQQFPTIIDDVRSWN</sequence>
<protein>
    <submittedName>
        <fullName evidence="1">Uncharacterized protein</fullName>
    </submittedName>
</protein>
<comment type="caution">
    <text evidence="1">The sequence shown here is derived from an EMBL/GenBank/DDBJ whole genome shotgun (WGS) entry which is preliminary data.</text>
</comment>
<evidence type="ECO:0000313" key="1">
    <source>
        <dbReference type="EMBL" id="MDN5113037.1"/>
    </source>
</evidence>
<gene>
    <name evidence="1" type="ORF">PJV88_00140</name>
</gene>
<proteinExistence type="predicted"/>
<dbReference type="RefSeq" id="WP_130529105.1">
    <property type="nucleotide sequence ID" value="NZ_CABVRJ010000026.1"/>
</dbReference>
<name>A0AAW7Q1T2_9BACT</name>
<evidence type="ECO:0000313" key="2">
    <source>
        <dbReference type="Proteomes" id="UP001170713"/>
    </source>
</evidence>
<accession>A0AAW7Q1T2</accession>
<reference evidence="1" key="2">
    <citation type="submission" date="2023-01" db="EMBL/GenBank/DDBJ databases">
        <authorList>
            <person name="Uljanovas D."/>
        </authorList>
    </citation>
    <scope>NUCLEOTIDE SEQUENCE</scope>
    <source>
        <strain evidence="1">W48</strain>
    </source>
</reference>
<dbReference type="Proteomes" id="UP001170713">
    <property type="component" value="Unassembled WGS sequence"/>
</dbReference>
<dbReference type="AlphaFoldDB" id="A0AAW7Q1T2"/>